<gene>
    <name evidence="10" type="ORF">CLV49_0829</name>
    <name evidence="11" type="ORF">ELQ93_13165</name>
</gene>
<evidence type="ECO:0000313" key="13">
    <source>
        <dbReference type="Proteomes" id="UP000268291"/>
    </source>
</evidence>
<comment type="subcellular location">
    <subcellularLocation>
        <location evidence="7">Cell membrane</location>
        <topology evidence="7">Multi-pass membrane protein</topology>
    </subcellularLocation>
    <subcellularLocation>
        <location evidence="1">Membrane</location>
        <topology evidence="1">Multi-pass membrane protein</topology>
    </subcellularLocation>
</comment>
<evidence type="ECO:0000313" key="10">
    <source>
        <dbReference type="EMBL" id="PSL37222.1"/>
    </source>
</evidence>
<reference evidence="11 13" key="2">
    <citation type="submission" date="2018-12" db="EMBL/GenBank/DDBJ databases">
        <authorList>
            <person name="hu s."/>
            <person name="Xu Y."/>
            <person name="Xu B."/>
            <person name="Li F."/>
        </authorList>
    </citation>
    <scope>NUCLEOTIDE SEQUENCE [LARGE SCALE GENOMIC DNA]</scope>
    <source>
        <strain evidence="11 13">KSW2-17</strain>
    </source>
</reference>
<evidence type="ECO:0000256" key="3">
    <source>
        <dbReference type="ARBA" id="ARBA00022475"/>
    </source>
</evidence>
<feature type="region of interest" description="Disordered" evidence="8">
    <location>
        <begin position="275"/>
        <end position="321"/>
    </location>
</feature>
<name>A0A2P8GTF0_9MICO</name>
<dbReference type="AlphaFoldDB" id="A0A2P8GTF0"/>
<keyword evidence="2 7" id="KW-0813">Transport</keyword>
<organism evidence="10 12">
    <name type="scientific">Labedella gwakjiensis</name>
    <dbReference type="NCBI Taxonomy" id="390269"/>
    <lineage>
        <taxon>Bacteria</taxon>
        <taxon>Bacillati</taxon>
        <taxon>Actinomycetota</taxon>
        <taxon>Actinomycetes</taxon>
        <taxon>Micrococcales</taxon>
        <taxon>Microbacteriaceae</taxon>
        <taxon>Labedella</taxon>
    </lineage>
</organism>
<keyword evidence="5 7" id="KW-1133">Transmembrane helix</keyword>
<dbReference type="EMBL" id="PYAU01000001">
    <property type="protein sequence ID" value="PSL37222.1"/>
    <property type="molecule type" value="Genomic_DNA"/>
</dbReference>
<feature type="transmembrane region" description="Helical" evidence="7">
    <location>
        <begin position="215"/>
        <end position="235"/>
    </location>
</feature>
<evidence type="ECO:0000313" key="11">
    <source>
        <dbReference type="EMBL" id="RUQ84557.1"/>
    </source>
</evidence>
<dbReference type="OrthoDB" id="9815258at2"/>
<dbReference type="EMBL" id="RZGY01000002">
    <property type="protein sequence ID" value="RUQ84557.1"/>
    <property type="molecule type" value="Genomic_DNA"/>
</dbReference>
<dbReference type="PROSITE" id="PS50928">
    <property type="entry name" value="ABC_TM1"/>
    <property type="match status" value="1"/>
</dbReference>
<keyword evidence="4 7" id="KW-0812">Transmembrane</keyword>
<evidence type="ECO:0000259" key="9">
    <source>
        <dbReference type="PROSITE" id="PS50928"/>
    </source>
</evidence>
<proteinExistence type="inferred from homology"/>
<evidence type="ECO:0000256" key="6">
    <source>
        <dbReference type="ARBA" id="ARBA00023136"/>
    </source>
</evidence>
<comment type="similarity">
    <text evidence="7">Belongs to the binding-protein-dependent transport system permease family.</text>
</comment>
<dbReference type="FunFam" id="1.10.3720.10:FF:000001">
    <property type="entry name" value="Glycine betaine ABC transporter, permease"/>
    <property type="match status" value="1"/>
</dbReference>
<protein>
    <submittedName>
        <fullName evidence="11">ABC transporter permease subunit</fullName>
    </submittedName>
    <submittedName>
        <fullName evidence="10">Glycine betaine/proline transport system permease protein</fullName>
    </submittedName>
</protein>
<feature type="transmembrane region" description="Helical" evidence="7">
    <location>
        <begin position="69"/>
        <end position="87"/>
    </location>
</feature>
<dbReference type="CDD" id="cd06261">
    <property type="entry name" value="TM_PBP2"/>
    <property type="match status" value="1"/>
</dbReference>
<evidence type="ECO:0000256" key="7">
    <source>
        <dbReference type="RuleBase" id="RU363032"/>
    </source>
</evidence>
<feature type="transmembrane region" description="Helical" evidence="7">
    <location>
        <begin position="43"/>
        <end position="62"/>
    </location>
</feature>
<keyword evidence="6 7" id="KW-0472">Membrane</keyword>
<dbReference type="PANTHER" id="PTHR47737:SF1">
    <property type="entry name" value="GLYCINE BETAINE_PROLINE BETAINE TRANSPORT SYSTEM PERMEASE PROTEIN PROW"/>
    <property type="match status" value="1"/>
</dbReference>
<dbReference type="Proteomes" id="UP000241203">
    <property type="component" value="Unassembled WGS sequence"/>
</dbReference>
<comment type="caution">
    <text evidence="10">The sequence shown here is derived from an EMBL/GenBank/DDBJ whole genome shotgun (WGS) entry which is preliminary data.</text>
</comment>
<keyword evidence="3" id="KW-1003">Cell membrane</keyword>
<evidence type="ECO:0000256" key="2">
    <source>
        <dbReference type="ARBA" id="ARBA00022448"/>
    </source>
</evidence>
<evidence type="ECO:0000313" key="12">
    <source>
        <dbReference type="Proteomes" id="UP000241203"/>
    </source>
</evidence>
<dbReference type="InterPro" id="IPR000515">
    <property type="entry name" value="MetI-like"/>
</dbReference>
<dbReference type="GO" id="GO:0015226">
    <property type="term" value="F:carnitine transmembrane transporter activity"/>
    <property type="evidence" value="ECO:0007669"/>
    <property type="project" value="TreeGrafter"/>
</dbReference>
<dbReference type="GO" id="GO:0015871">
    <property type="term" value="P:choline transport"/>
    <property type="evidence" value="ECO:0007669"/>
    <property type="project" value="TreeGrafter"/>
</dbReference>
<dbReference type="GO" id="GO:0005275">
    <property type="term" value="F:amine transmembrane transporter activity"/>
    <property type="evidence" value="ECO:0007669"/>
    <property type="project" value="TreeGrafter"/>
</dbReference>
<feature type="transmembrane region" description="Helical" evidence="7">
    <location>
        <begin position="247"/>
        <end position="264"/>
    </location>
</feature>
<evidence type="ECO:0000256" key="5">
    <source>
        <dbReference type="ARBA" id="ARBA00022989"/>
    </source>
</evidence>
<dbReference type="GO" id="GO:0031460">
    <property type="term" value="P:glycine betaine transport"/>
    <property type="evidence" value="ECO:0007669"/>
    <property type="project" value="TreeGrafter"/>
</dbReference>
<feature type="transmembrane region" description="Helical" evidence="7">
    <location>
        <begin position="136"/>
        <end position="164"/>
    </location>
</feature>
<dbReference type="SUPFAM" id="SSF161098">
    <property type="entry name" value="MetI-like"/>
    <property type="match status" value="1"/>
</dbReference>
<evidence type="ECO:0000256" key="4">
    <source>
        <dbReference type="ARBA" id="ARBA00022692"/>
    </source>
</evidence>
<sequence length="321" mass="33582">MNDIRLPIGDWAEDVIDVITDVFQPLFDVIRTIFLGLYDGVDWVLSTPPFWVVIIVAAALAFVVKGWKLAVGSILGFLVIQLVGQWSNAMDSLALVLVAGLVAVVVSVPVGILAARSQTASTIVKPILDFMQTMPAFVYLIPALILFRVGVVPGIVATIIFAMAPGVRLTELGIRGVDKEVVEAGQAFGASPGRILRQIQLPLALPTIMAGINQVIMLALSMVVIAGMVGAGGLGGEIVASLNRIDVGLGFEAGLSVVILAIFLDRVTASFGTKGAKRSAKKAVDEKPAGDSSRDGDTRDARDEAEEAVVGGARRAPTTGG</sequence>
<dbReference type="Pfam" id="PF00528">
    <property type="entry name" value="BPD_transp_1"/>
    <property type="match status" value="1"/>
</dbReference>
<dbReference type="Proteomes" id="UP000268291">
    <property type="component" value="Unassembled WGS sequence"/>
</dbReference>
<accession>A0A2P8GTF0</accession>
<reference evidence="10 12" key="1">
    <citation type="submission" date="2018-03" db="EMBL/GenBank/DDBJ databases">
        <title>Genomic Encyclopedia of Archaeal and Bacterial Type Strains, Phase II (KMG-II): from individual species to whole genera.</title>
        <authorList>
            <person name="Goeker M."/>
        </authorList>
    </citation>
    <scope>NUCLEOTIDE SEQUENCE [LARGE SCALE GENOMIC DNA]</scope>
    <source>
        <strain evidence="10 12">DSM 21548</strain>
    </source>
</reference>
<evidence type="ECO:0000256" key="1">
    <source>
        <dbReference type="ARBA" id="ARBA00004141"/>
    </source>
</evidence>
<feature type="compositionally biased region" description="Basic and acidic residues" evidence="8">
    <location>
        <begin position="282"/>
        <end position="302"/>
    </location>
</feature>
<dbReference type="InterPro" id="IPR035906">
    <property type="entry name" value="MetI-like_sf"/>
</dbReference>
<evidence type="ECO:0000256" key="8">
    <source>
        <dbReference type="SAM" id="MobiDB-lite"/>
    </source>
</evidence>
<feature type="transmembrane region" description="Helical" evidence="7">
    <location>
        <begin position="93"/>
        <end position="115"/>
    </location>
</feature>
<dbReference type="RefSeq" id="WP_106562392.1">
    <property type="nucleotide sequence ID" value="NZ_PYAU01000001.1"/>
</dbReference>
<dbReference type="PANTHER" id="PTHR47737">
    <property type="entry name" value="GLYCINE BETAINE/PROLINE BETAINE TRANSPORT SYSTEM PERMEASE PROTEIN PROW"/>
    <property type="match status" value="1"/>
</dbReference>
<dbReference type="GO" id="GO:0043190">
    <property type="term" value="C:ATP-binding cassette (ABC) transporter complex"/>
    <property type="evidence" value="ECO:0007669"/>
    <property type="project" value="TreeGrafter"/>
</dbReference>
<feature type="domain" description="ABC transmembrane type-1" evidence="9">
    <location>
        <begin position="89"/>
        <end position="268"/>
    </location>
</feature>
<keyword evidence="13" id="KW-1185">Reference proteome</keyword>
<dbReference type="Gene3D" id="1.10.3720.10">
    <property type="entry name" value="MetI-like"/>
    <property type="match status" value="1"/>
</dbReference>